<proteinExistence type="predicted"/>
<accession>A0A438KQ22</accession>
<name>A0A438KQ22_VITVI</name>
<organism evidence="1 2">
    <name type="scientific">Vitis vinifera</name>
    <name type="common">Grape</name>
    <dbReference type="NCBI Taxonomy" id="29760"/>
    <lineage>
        <taxon>Eukaryota</taxon>
        <taxon>Viridiplantae</taxon>
        <taxon>Streptophyta</taxon>
        <taxon>Embryophyta</taxon>
        <taxon>Tracheophyta</taxon>
        <taxon>Spermatophyta</taxon>
        <taxon>Magnoliopsida</taxon>
        <taxon>eudicotyledons</taxon>
        <taxon>Gunneridae</taxon>
        <taxon>Pentapetalae</taxon>
        <taxon>rosids</taxon>
        <taxon>Vitales</taxon>
        <taxon>Vitaceae</taxon>
        <taxon>Viteae</taxon>
        <taxon>Vitis</taxon>
    </lineage>
</organism>
<dbReference type="AlphaFoldDB" id="A0A438KQ22"/>
<reference evidence="1 2" key="1">
    <citation type="journal article" date="2018" name="PLoS Genet.">
        <title>Population sequencing reveals clonal diversity and ancestral inbreeding in the grapevine cultivar Chardonnay.</title>
        <authorList>
            <person name="Roach M.J."/>
            <person name="Johnson D.L."/>
            <person name="Bohlmann J."/>
            <person name="van Vuuren H.J."/>
            <person name="Jones S.J."/>
            <person name="Pretorius I.S."/>
            <person name="Schmidt S.A."/>
            <person name="Borneman A.R."/>
        </authorList>
    </citation>
    <scope>NUCLEOTIDE SEQUENCE [LARGE SCALE GENOMIC DNA]</scope>
    <source>
        <strain evidence="2">cv. Chardonnay</strain>
        <tissue evidence="1">Leaf</tissue>
    </source>
</reference>
<comment type="caution">
    <text evidence="1">The sequence shown here is derived from an EMBL/GenBank/DDBJ whole genome shotgun (WGS) entry which is preliminary data.</text>
</comment>
<dbReference type="EMBL" id="QGNW01000001">
    <property type="protein sequence ID" value="RVX23289.1"/>
    <property type="molecule type" value="Genomic_DNA"/>
</dbReference>
<protein>
    <submittedName>
        <fullName evidence="1">Uncharacterized protein</fullName>
    </submittedName>
</protein>
<gene>
    <name evidence="1" type="ORF">CK203_000517</name>
</gene>
<evidence type="ECO:0000313" key="2">
    <source>
        <dbReference type="Proteomes" id="UP000288805"/>
    </source>
</evidence>
<sequence>MEKGDSGDVQENGKGLLLRQRWVSLLEKQLEENLTLDQLMKNGWSLVKRCCLCEGVWNLQPPFSLTINETFFCGIWASLFLECILYFPFG</sequence>
<evidence type="ECO:0000313" key="1">
    <source>
        <dbReference type="EMBL" id="RVX23289.1"/>
    </source>
</evidence>
<dbReference type="Proteomes" id="UP000288805">
    <property type="component" value="Unassembled WGS sequence"/>
</dbReference>